<protein>
    <submittedName>
        <fullName evidence="1">DUF1476 domain-containing protein</fullName>
    </submittedName>
</protein>
<dbReference type="Pfam" id="PF07345">
    <property type="entry name" value="ATPaseInh_sub_z"/>
    <property type="match status" value="1"/>
</dbReference>
<evidence type="ECO:0000313" key="2">
    <source>
        <dbReference type="Proteomes" id="UP000289708"/>
    </source>
</evidence>
<organism evidence="1 2">
    <name type="scientific">Hansschlegelia zhihuaiae</name>
    <dbReference type="NCBI Taxonomy" id="405005"/>
    <lineage>
        <taxon>Bacteria</taxon>
        <taxon>Pseudomonadati</taxon>
        <taxon>Pseudomonadota</taxon>
        <taxon>Alphaproteobacteria</taxon>
        <taxon>Hyphomicrobiales</taxon>
        <taxon>Methylopilaceae</taxon>
        <taxon>Hansschlegelia</taxon>
    </lineage>
</organism>
<dbReference type="InterPro" id="IPR009945">
    <property type="entry name" value="ATPase_inh_sub_z"/>
</dbReference>
<evidence type="ECO:0000313" key="1">
    <source>
        <dbReference type="EMBL" id="RXF73163.1"/>
    </source>
</evidence>
<reference evidence="1 2" key="1">
    <citation type="submission" date="2018-12" db="EMBL/GenBank/DDBJ databases">
        <title>bacterium Hansschlegelia zhihuaiae S113.</title>
        <authorList>
            <person name="He J."/>
        </authorList>
    </citation>
    <scope>NUCLEOTIDE SEQUENCE [LARGE SCALE GENOMIC DNA]</scope>
    <source>
        <strain evidence="1 2">S 113</strain>
    </source>
</reference>
<dbReference type="EMBL" id="RYFI01000010">
    <property type="protein sequence ID" value="RXF73163.1"/>
    <property type="molecule type" value="Genomic_DNA"/>
</dbReference>
<keyword evidence="2" id="KW-1185">Reference proteome</keyword>
<accession>A0A4Q0MIJ2</accession>
<comment type="caution">
    <text evidence="1">The sequence shown here is derived from an EMBL/GenBank/DDBJ whole genome shotgun (WGS) entry which is preliminary data.</text>
</comment>
<proteinExistence type="predicted"/>
<name>A0A4Q0MIJ2_9HYPH</name>
<dbReference type="Proteomes" id="UP000289708">
    <property type="component" value="Unassembled WGS sequence"/>
</dbReference>
<dbReference type="OrthoDB" id="9810387at2"/>
<dbReference type="InterPro" id="IPR038293">
    <property type="entry name" value="ATPase_inh_sub_z_sf"/>
</dbReference>
<dbReference type="Gene3D" id="1.10.790.20">
    <property type="entry name" value="Domain of unknown function DUF1476"/>
    <property type="match status" value="1"/>
</dbReference>
<dbReference type="AlphaFoldDB" id="A0A4Q0MIJ2"/>
<gene>
    <name evidence="1" type="ORF">EK403_11815</name>
</gene>
<sequence>MTTRETPDMLEQRERAAESGFVHERDVAFQAHARRDRMFGRWVGHLIGLSGAAADDYGRTLMLSNVEGGSDETLLAAVRTDLAKHGVFGVRATEERLQRKLERLGALADAHLRG</sequence>